<keyword evidence="1" id="KW-0812">Transmembrane</keyword>
<gene>
    <name evidence="2" type="ORF">BET01_03400</name>
</gene>
<dbReference type="Gene3D" id="1.10.10.10">
    <property type="entry name" value="Winged helix-like DNA-binding domain superfamily/Winged helix DNA-binding domain"/>
    <property type="match status" value="1"/>
</dbReference>
<name>A0A419T4N3_9FIRM</name>
<feature type="transmembrane region" description="Helical" evidence="1">
    <location>
        <begin position="7"/>
        <end position="29"/>
    </location>
</feature>
<feature type="transmembrane region" description="Helical" evidence="1">
    <location>
        <begin position="35"/>
        <end position="60"/>
    </location>
</feature>
<keyword evidence="3" id="KW-1185">Reference proteome</keyword>
<accession>A0A419T4N3</accession>
<dbReference type="AlphaFoldDB" id="A0A419T4N3"/>
<proteinExistence type="predicted"/>
<dbReference type="InterPro" id="IPR036390">
    <property type="entry name" value="WH_DNA-bd_sf"/>
</dbReference>
<keyword evidence="1" id="KW-0472">Membrane</keyword>
<organism evidence="2 3">
    <name type="scientific">Lacrimispora algidixylanolytica</name>
    <dbReference type="NCBI Taxonomy" id="94868"/>
    <lineage>
        <taxon>Bacteria</taxon>
        <taxon>Bacillati</taxon>
        <taxon>Bacillota</taxon>
        <taxon>Clostridia</taxon>
        <taxon>Lachnospirales</taxon>
        <taxon>Lachnospiraceae</taxon>
        <taxon>Lacrimispora</taxon>
    </lineage>
</organism>
<dbReference type="RefSeq" id="WP_120196473.1">
    <property type="nucleotide sequence ID" value="NZ_MCIA01000012.1"/>
</dbReference>
<dbReference type="OrthoDB" id="3035343at2"/>
<dbReference type="EMBL" id="MCIA01000012">
    <property type="protein sequence ID" value="RKD32399.1"/>
    <property type="molecule type" value="Genomic_DNA"/>
</dbReference>
<dbReference type="InterPro" id="IPR036388">
    <property type="entry name" value="WH-like_DNA-bd_sf"/>
</dbReference>
<feature type="transmembrane region" description="Helical" evidence="1">
    <location>
        <begin position="89"/>
        <end position="111"/>
    </location>
</feature>
<dbReference type="Proteomes" id="UP000284277">
    <property type="component" value="Unassembled WGS sequence"/>
</dbReference>
<protein>
    <submittedName>
        <fullName evidence="2">Uncharacterized protein</fullName>
    </submittedName>
</protein>
<comment type="caution">
    <text evidence="2">The sequence shown here is derived from an EMBL/GenBank/DDBJ whole genome shotgun (WGS) entry which is preliminary data.</text>
</comment>
<reference evidence="2 3" key="1">
    <citation type="submission" date="2016-08" db="EMBL/GenBank/DDBJ databases">
        <title>A new outlook on sporulation: Clostridium algidixylanolyticum.</title>
        <authorList>
            <person name="Poppleton D.I."/>
            <person name="Gribaldo S."/>
        </authorList>
    </citation>
    <scope>NUCLEOTIDE SEQUENCE [LARGE SCALE GENOMIC DNA]</scope>
    <source>
        <strain evidence="2 3">SPL73</strain>
    </source>
</reference>
<evidence type="ECO:0000313" key="3">
    <source>
        <dbReference type="Proteomes" id="UP000284277"/>
    </source>
</evidence>
<evidence type="ECO:0000256" key="1">
    <source>
        <dbReference type="SAM" id="Phobius"/>
    </source>
</evidence>
<evidence type="ECO:0000313" key="2">
    <source>
        <dbReference type="EMBL" id="RKD32399.1"/>
    </source>
</evidence>
<feature type="transmembrane region" description="Helical" evidence="1">
    <location>
        <begin position="117"/>
        <end position="144"/>
    </location>
</feature>
<keyword evidence="1" id="KW-1133">Transmembrane helix</keyword>
<sequence>MQSIIKIRSVVVLLIANLIISLCSTPVVYLNENQILYAMSTLAQVIAGLFGLVLAAYAIIDPKLKDIGNQSKQSSDYVDTLRSRYFQNIIVLSVICAITILSSLLTINLYTEVSDKLFSILISQASIFGFFSILCFLYFGCSLLNPNALEKISKEEKKEIEDGYGSNLMDDDFKPFVAYYNKLESLIFEFATELMDKDLQGTLNLKYRNGRMQIFQALDILVMNEIINRQLYEKIDELRRYRNALVHSTDDQKVIPQIFNELKELYSKLFEVYKNNDDQEERIRAIQNLYAFSSHISLSQLDQQIIEIITNHAGISAHEMVLKLQVTRATLSRHLKKLSFMEKIKEKENGYYIIS</sequence>
<dbReference type="SUPFAM" id="SSF46785">
    <property type="entry name" value="Winged helix' DNA-binding domain"/>
    <property type="match status" value="1"/>
</dbReference>